<evidence type="ECO:0000313" key="3">
    <source>
        <dbReference type="Proteomes" id="UP000712600"/>
    </source>
</evidence>
<feature type="region of interest" description="Disordered" evidence="1">
    <location>
        <begin position="144"/>
        <end position="230"/>
    </location>
</feature>
<dbReference type="Proteomes" id="UP000712600">
    <property type="component" value="Unassembled WGS sequence"/>
</dbReference>
<evidence type="ECO:0000256" key="1">
    <source>
        <dbReference type="SAM" id="MobiDB-lite"/>
    </source>
</evidence>
<comment type="caution">
    <text evidence="2">The sequence shown here is derived from an EMBL/GenBank/DDBJ whole genome shotgun (WGS) entry which is preliminary data.</text>
</comment>
<feature type="compositionally biased region" description="Polar residues" evidence="1">
    <location>
        <begin position="368"/>
        <end position="383"/>
    </location>
</feature>
<dbReference type="AlphaFoldDB" id="A0A8S9QGN4"/>
<evidence type="ECO:0000313" key="2">
    <source>
        <dbReference type="EMBL" id="KAF3541477.1"/>
    </source>
</evidence>
<organism evidence="2 3">
    <name type="scientific">Brassica cretica</name>
    <name type="common">Mustard</name>
    <dbReference type="NCBI Taxonomy" id="69181"/>
    <lineage>
        <taxon>Eukaryota</taxon>
        <taxon>Viridiplantae</taxon>
        <taxon>Streptophyta</taxon>
        <taxon>Embryophyta</taxon>
        <taxon>Tracheophyta</taxon>
        <taxon>Spermatophyta</taxon>
        <taxon>Magnoliopsida</taxon>
        <taxon>eudicotyledons</taxon>
        <taxon>Gunneridae</taxon>
        <taxon>Pentapetalae</taxon>
        <taxon>rosids</taxon>
        <taxon>malvids</taxon>
        <taxon>Brassicales</taxon>
        <taxon>Brassicaceae</taxon>
        <taxon>Brassiceae</taxon>
        <taxon>Brassica</taxon>
    </lineage>
</organism>
<proteinExistence type="predicted"/>
<feature type="compositionally biased region" description="Basic residues" evidence="1">
    <location>
        <begin position="252"/>
        <end position="261"/>
    </location>
</feature>
<feature type="region of interest" description="Disordered" evidence="1">
    <location>
        <begin position="437"/>
        <end position="458"/>
    </location>
</feature>
<name>A0A8S9QGN4_BRACR</name>
<feature type="compositionally biased region" description="Polar residues" evidence="1">
    <location>
        <begin position="145"/>
        <end position="164"/>
    </location>
</feature>
<protein>
    <submittedName>
        <fullName evidence="2">Uncharacterized protein</fullName>
    </submittedName>
</protein>
<gene>
    <name evidence="2" type="ORF">F2Q69_00022390</name>
</gene>
<accession>A0A8S9QGN4</accession>
<reference evidence="2" key="1">
    <citation type="submission" date="2019-12" db="EMBL/GenBank/DDBJ databases">
        <title>Genome sequencing and annotation of Brassica cretica.</title>
        <authorList>
            <person name="Studholme D.J."/>
            <person name="Sarris P."/>
        </authorList>
    </citation>
    <scope>NUCLEOTIDE SEQUENCE</scope>
    <source>
        <strain evidence="2">PFS-109/04</strain>
        <tissue evidence="2">Leaf</tissue>
    </source>
</reference>
<dbReference type="EMBL" id="QGKX02001290">
    <property type="protein sequence ID" value="KAF3541477.1"/>
    <property type="molecule type" value="Genomic_DNA"/>
</dbReference>
<feature type="region of interest" description="Disordered" evidence="1">
    <location>
        <begin position="246"/>
        <end position="270"/>
    </location>
</feature>
<sequence length="782" mass="87232">MYMEARSLDGHVALGARGSSGTWPNGHVALGAPSSVGARPWERVALKGGRPWDHVALGARSSVGARPWERVALKGARPWEHVALKVIDVICSRGRMAGTDGRPVDMLQHVEEEGLLGVEYCLGGYRVDDLWSWTSQTPFFRLDFTTPSDRSGNAQGKTSGQNPDKITPVPTRKNPGDLPTIVEDKEEGEIGRVDVDSSSQSEPTDEDADVHPRRMRNRAPQNDSQFDNPMAEEKESIFWDKQEELAEEKTRNTRSKHRQGRKSASVKSQIRDLRDHLMKTVAEVRAVKSQIHHATSTAPEIDLRLEESRKTPFITRIIGTRARDHSTVNCKVLGVRLAANLLVGELAEVSSVKDLVHNSDRPPGNDKAPQTENSLQGNQSEKCSTGVAHSQHAPLRQDSAPSVSLSCIPLKPELILNPGGRVRPRCLFADPFSSPAAVHGDVPEADNEENPRSPSKQHCSYVLDDGPCSEIQEENLMAIRRRYAIHSSVLMRSPSEFEHAADEGPNEMAVFEAYFVAVLGELYGLDIVIHEVLYSYYFAPLMIMPGFYHLQPRDGTPLVEEPSRDVAHPVSFIWEAVAKHVLAISRCFRRVSFLLRNIARLPALVLYDEYQQAGTRRRRSFYTPPPRLARATPTTSRIRPDSVGTPTGGVPLMGIQQRLLIELFLLRNREWLEGRTEHWDPEEEYRQYLLWSEGLGRHSGGFSQVNLSFVSRSRESLGFQDRNLSSDHIGFGGLYGDPEVRPLPIPDGISHSAAQKLATIKFPRCMLLLQEATIRLRGCLYG</sequence>
<feature type="region of interest" description="Disordered" evidence="1">
    <location>
        <begin position="356"/>
        <end position="402"/>
    </location>
</feature>
<feature type="region of interest" description="Disordered" evidence="1">
    <location>
        <begin position="622"/>
        <end position="647"/>
    </location>
</feature>